<gene>
    <name evidence="2" type="ORF">I5M19_08485</name>
</gene>
<keyword evidence="2" id="KW-0255">Endonuclease</keyword>
<keyword evidence="2" id="KW-0540">Nuclease</keyword>
<dbReference type="Proteomes" id="UP000613193">
    <property type="component" value="Unassembled WGS sequence"/>
</dbReference>
<feature type="domain" description="HNH nuclease" evidence="1">
    <location>
        <begin position="208"/>
        <end position="260"/>
    </location>
</feature>
<proteinExistence type="predicted"/>
<dbReference type="InterPro" id="IPR003615">
    <property type="entry name" value="HNH_nuc"/>
</dbReference>
<sequence>MKFWWVNHKQTVRKELGGGYIWSPKANKLGHFNQGYFNMTLTSPGDVIFSYAHGRVKAVGIIESGCIASNIPDEFGRTGDQWNPDGYLVKVFWLELEQPFAPKRDIELFQRLLPEKYSPLQQNGNGNQSIYLAEISANLGELLLGLISRSNAVTIDSLDDVQSRLINNAAEQQIAASPIRETEKTQLIKARVGQGIYRQRLLKIEKHCRLTGASDVKFLIASHIKPWRLSDNEEKLDGNNGLLLSPHVDCLFDKGWLSFKNNGDVLWAVPPITDPTVAIWKLTPQNVGSFNTAQRHYLDYHREFIFRPSRIQTTSY</sequence>
<name>A0A934PUI5_9SPHI</name>
<evidence type="ECO:0000313" key="3">
    <source>
        <dbReference type="Proteomes" id="UP000613193"/>
    </source>
</evidence>
<organism evidence="2 3">
    <name type="scientific">Mucilaginibacter segetis</name>
    <dbReference type="NCBI Taxonomy" id="2793071"/>
    <lineage>
        <taxon>Bacteria</taxon>
        <taxon>Pseudomonadati</taxon>
        <taxon>Bacteroidota</taxon>
        <taxon>Sphingobacteriia</taxon>
        <taxon>Sphingobacteriales</taxon>
        <taxon>Sphingobacteriaceae</taxon>
        <taxon>Mucilaginibacter</taxon>
    </lineage>
</organism>
<keyword evidence="3" id="KW-1185">Reference proteome</keyword>
<dbReference type="EMBL" id="JAEHFW010000001">
    <property type="protein sequence ID" value="MBK0379340.1"/>
    <property type="molecule type" value="Genomic_DNA"/>
</dbReference>
<protein>
    <submittedName>
        <fullName evidence="2">HNH endonuclease</fullName>
    </submittedName>
</protein>
<keyword evidence="2" id="KW-0378">Hydrolase</keyword>
<dbReference type="RefSeq" id="WP_200065774.1">
    <property type="nucleotide sequence ID" value="NZ_JAEHFW010000001.1"/>
</dbReference>
<evidence type="ECO:0000259" key="1">
    <source>
        <dbReference type="Pfam" id="PF13391"/>
    </source>
</evidence>
<dbReference type="Pfam" id="PF13391">
    <property type="entry name" value="HNH_2"/>
    <property type="match status" value="1"/>
</dbReference>
<evidence type="ECO:0000313" key="2">
    <source>
        <dbReference type="EMBL" id="MBK0379340.1"/>
    </source>
</evidence>
<comment type="caution">
    <text evidence="2">The sequence shown here is derived from an EMBL/GenBank/DDBJ whole genome shotgun (WGS) entry which is preliminary data.</text>
</comment>
<accession>A0A934PUI5</accession>
<dbReference type="GO" id="GO:0004519">
    <property type="term" value="F:endonuclease activity"/>
    <property type="evidence" value="ECO:0007669"/>
    <property type="project" value="UniProtKB-KW"/>
</dbReference>
<dbReference type="AlphaFoldDB" id="A0A934PUI5"/>
<reference evidence="2" key="1">
    <citation type="submission" date="2020-12" db="EMBL/GenBank/DDBJ databases">
        <title>Bacterial novel species Mucilaginibacter sp. SD-g isolated from soil.</title>
        <authorList>
            <person name="Jung H.-Y."/>
        </authorList>
    </citation>
    <scope>NUCLEOTIDE SEQUENCE</scope>
    <source>
        <strain evidence="2">SD-g</strain>
    </source>
</reference>